<dbReference type="OrthoDB" id="9801077at2"/>
<organism evidence="3 4">
    <name type="scientific">Pseudarcicella hirudinis</name>
    <dbReference type="NCBI Taxonomy" id="1079859"/>
    <lineage>
        <taxon>Bacteria</taxon>
        <taxon>Pseudomonadati</taxon>
        <taxon>Bacteroidota</taxon>
        <taxon>Cytophagia</taxon>
        <taxon>Cytophagales</taxon>
        <taxon>Flectobacillaceae</taxon>
        <taxon>Pseudarcicella</taxon>
    </lineage>
</organism>
<evidence type="ECO:0000259" key="2">
    <source>
        <dbReference type="Pfam" id="PF02836"/>
    </source>
</evidence>
<dbReference type="SUPFAM" id="SSF51445">
    <property type="entry name" value="(Trans)glycosidases"/>
    <property type="match status" value="1"/>
</dbReference>
<keyword evidence="3" id="KW-0378">Hydrolase</keyword>
<dbReference type="InterPro" id="IPR006103">
    <property type="entry name" value="Glyco_hydro_2_cat"/>
</dbReference>
<dbReference type="AlphaFoldDB" id="A0A1I5QY05"/>
<feature type="transmembrane region" description="Helical" evidence="1">
    <location>
        <begin position="21"/>
        <end position="38"/>
    </location>
</feature>
<dbReference type="EMBL" id="FOXH01000003">
    <property type="protein sequence ID" value="SFP50977.1"/>
    <property type="molecule type" value="Genomic_DNA"/>
</dbReference>
<keyword evidence="1" id="KW-0472">Membrane</keyword>
<dbReference type="GO" id="GO:0004553">
    <property type="term" value="F:hydrolase activity, hydrolyzing O-glycosyl compounds"/>
    <property type="evidence" value="ECO:0007669"/>
    <property type="project" value="InterPro"/>
</dbReference>
<dbReference type="InterPro" id="IPR017853">
    <property type="entry name" value="GH"/>
</dbReference>
<reference evidence="3 4" key="1">
    <citation type="submission" date="2016-10" db="EMBL/GenBank/DDBJ databases">
        <authorList>
            <person name="de Groot N.N."/>
        </authorList>
    </citation>
    <scope>NUCLEOTIDE SEQUENCE [LARGE SCALE GENOMIC DNA]</scope>
    <source>
        <strain evidence="4">E92,LMG 26720,CCM 7988</strain>
    </source>
</reference>
<gene>
    <name evidence="3" type="ORF">SAMN04515674_103416</name>
</gene>
<keyword evidence="4" id="KW-1185">Reference proteome</keyword>
<sequence length="455" mass="52917">MSYHLNLKDRYFFLVELNRTLLLKFFFSGLLSILFLSGCKTDSREKNGLVHIEQHSGKYIVFRNNKPFEIKGASGFTNLEQLSLAGGNTFRTWDTTNLSAILDEASRNHLAVIVGLPMPLNEGEELSFYSNEKAVAQLNAAYTTLVNKFRKHPALLFWCLGNELSFPNKPKYLKFYQSFNDLVDMIHRVDPDHPVTTTMINFHQKNVFNIKFRTDIDIISFNTFGGLRSLSEELKDFEWIWDGPFLVTEWGIDGPWPGHDQTLWGAYIEQTSTKKAEQYLAVYKKFMPVDNPRFLGALVFYWGSKQETTPTWFSLFDENGAASEAVGTMQYIWTNKWPARKPPRIKYMLLDNKGAKDNILYNPHTKVVARVLTDHSDTSHYTYRWHIEPEDWYVYNYVANSRKQKPIDHLFIEEQDTTAIFRAPEREGPYRVFVSVYDRNGLFSTTNTPFYVVEP</sequence>
<evidence type="ECO:0000256" key="1">
    <source>
        <dbReference type="SAM" id="Phobius"/>
    </source>
</evidence>
<feature type="domain" description="Glycoside hydrolase family 2 catalytic" evidence="2">
    <location>
        <begin position="132"/>
        <end position="253"/>
    </location>
</feature>
<dbReference type="STRING" id="1079859.SAMN04515674_103416"/>
<accession>A0A1I5QY05</accession>
<dbReference type="Gene3D" id="3.20.20.80">
    <property type="entry name" value="Glycosidases"/>
    <property type="match status" value="1"/>
</dbReference>
<protein>
    <submittedName>
        <fullName evidence="3">Glycosyl hydrolases family 2, TIM barrel domain</fullName>
    </submittedName>
</protein>
<name>A0A1I5QY05_9BACT</name>
<keyword evidence="1" id="KW-1133">Transmembrane helix</keyword>
<dbReference type="Pfam" id="PF02836">
    <property type="entry name" value="Glyco_hydro_2_C"/>
    <property type="match status" value="1"/>
</dbReference>
<proteinExistence type="predicted"/>
<dbReference type="GO" id="GO:0005975">
    <property type="term" value="P:carbohydrate metabolic process"/>
    <property type="evidence" value="ECO:0007669"/>
    <property type="project" value="InterPro"/>
</dbReference>
<evidence type="ECO:0000313" key="4">
    <source>
        <dbReference type="Proteomes" id="UP000199306"/>
    </source>
</evidence>
<dbReference type="Proteomes" id="UP000199306">
    <property type="component" value="Unassembled WGS sequence"/>
</dbReference>
<dbReference type="RefSeq" id="WP_143095174.1">
    <property type="nucleotide sequence ID" value="NZ_FOXH01000003.1"/>
</dbReference>
<keyword evidence="1" id="KW-0812">Transmembrane</keyword>
<evidence type="ECO:0000313" key="3">
    <source>
        <dbReference type="EMBL" id="SFP50977.1"/>
    </source>
</evidence>